<dbReference type="Proteomes" id="UP000182761">
    <property type="component" value="Unassembled WGS sequence"/>
</dbReference>
<keyword evidence="1" id="KW-1133">Transmembrane helix</keyword>
<proteinExistence type="predicted"/>
<gene>
    <name evidence="2" type="ORF">Ga0061079_1351</name>
</gene>
<name>A0A0X3AQ51_9FLAO</name>
<keyword evidence="1" id="KW-0812">Transmembrane</keyword>
<protein>
    <submittedName>
        <fullName evidence="2">Uncharacterized protein</fullName>
    </submittedName>
</protein>
<dbReference type="AlphaFoldDB" id="A0A0X3AQ51"/>
<evidence type="ECO:0000313" key="2">
    <source>
        <dbReference type="EMBL" id="CVK17259.1"/>
    </source>
</evidence>
<evidence type="ECO:0000256" key="1">
    <source>
        <dbReference type="SAM" id="Phobius"/>
    </source>
</evidence>
<evidence type="ECO:0000313" key="3">
    <source>
        <dbReference type="Proteomes" id="UP000182761"/>
    </source>
</evidence>
<keyword evidence="3" id="KW-1185">Reference proteome</keyword>
<reference evidence="2 3" key="1">
    <citation type="submission" date="2016-01" db="EMBL/GenBank/DDBJ databases">
        <authorList>
            <person name="McClelland M."/>
            <person name="Jain A."/>
            <person name="Saraogi P."/>
            <person name="Mendelson R."/>
            <person name="Westerman R."/>
            <person name="SanMiguel P."/>
            <person name="Csonka L."/>
        </authorList>
    </citation>
    <scope>NUCLEOTIDE SEQUENCE [LARGE SCALE GENOMIC DNA]</scope>
    <source>
        <strain evidence="2 3">R-53146</strain>
    </source>
</reference>
<sequence length="122" mass="14547">MYKNDKIGLDDYFKRLLQNSTSENDTDIDSDDLYKQKESYDEEFKKNKSDRYRKDTIRKNNLARWVMWVVSIYLLLIFLLMFIIIFMFCKPLSDAVIITLLGTTTINVLGLMYIVLKGYFKN</sequence>
<organism evidence="2 3">
    <name type="scientific">Apibacter mensalis</name>
    <dbReference type="NCBI Taxonomy" id="1586267"/>
    <lineage>
        <taxon>Bacteria</taxon>
        <taxon>Pseudomonadati</taxon>
        <taxon>Bacteroidota</taxon>
        <taxon>Flavobacteriia</taxon>
        <taxon>Flavobacteriales</taxon>
        <taxon>Weeksellaceae</taxon>
        <taxon>Apibacter</taxon>
    </lineage>
</organism>
<feature type="transmembrane region" description="Helical" evidence="1">
    <location>
        <begin position="65"/>
        <end position="89"/>
    </location>
</feature>
<feature type="transmembrane region" description="Helical" evidence="1">
    <location>
        <begin position="95"/>
        <end position="116"/>
    </location>
</feature>
<dbReference type="OrthoDB" id="799504at2"/>
<accession>A0A0X3AQ51</accession>
<dbReference type="EMBL" id="FCOR01000035">
    <property type="protein sequence ID" value="CVK17259.1"/>
    <property type="molecule type" value="Genomic_DNA"/>
</dbReference>
<keyword evidence="1" id="KW-0472">Membrane</keyword>